<feature type="non-terminal residue" evidence="1">
    <location>
        <position position="52"/>
    </location>
</feature>
<evidence type="ECO:0000313" key="1">
    <source>
        <dbReference type="EMBL" id="CAB4039529.1"/>
    </source>
</evidence>
<protein>
    <submittedName>
        <fullName evidence="1">Uncharacterized protein</fullName>
    </submittedName>
</protein>
<gene>
    <name evidence="1" type="ORF">PACLA_8A009521</name>
</gene>
<evidence type="ECO:0000313" key="2">
    <source>
        <dbReference type="Proteomes" id="UP001152795"/>
    </source>
</evidence>
<organism evidence="1 2">
    <name type="scientific">Paramuricea clavata</name>
    <name type="common">Red gorgonian</name>
    <name type="synonym">Violescent sea-whip</name>
    <dbReference type="NCBI Taxonomy" id="317549"/>
    <lineage>
        <taxon>Eukaryota</taxon>
        <taxon>Metazoa</taxon>
        <taxon>Cnidaria</taxon>
        <taxon>Anthozoa</taxon>
        <taxon>Octocorallia</taxon>
        <taxon>Malacalcyonacea</taxon>
        <taxon>Plexauridae</taxon>
        <taxon>Paramuricea</taxon>
    </lineage>
</organism>
<proteinExistence type="predicted"/>
<keyword evidence="2" id="KW-1185">Reference proteome</keyword>
<accession>A0A6S7LRI0</accession>
<name>A0A6S7LRI0_PARCT</name>
<feature type="non-terminal residue" evidence="1">
    <location>
        <position position="1"/>
    </location>
</feature>
<comment type="caution">
    <text evidence="1">The sequence shown here is derived from an EMBL/GenBank/DDBJ whole genome shotgun (WGS) entry which is preliminary data.</text>
</comment>
<dbReference type="AlphaFoldDB" id="A0A6S7LRI0"/>
<sequence>NKVDDALNKLKKLEEAKKVSDKEIAKLKSDLKVAKDCLHTYQASLNDLEQYS</sequence>
<dbReference type="Proteomes" id="UP001152795">
    <property type="component" value="Unassembled WGS sequence"/>
</dbReference>
<reference evidence="1" key="1">
    <citation type="submission" date="2020-04" db="EMBL/GenBank/DDBJ databases">
        <authorList>
            <person name="Alioto T."/>
            <person name="Alioto T."/>
            <person name="Gomez Garrido J."/>
        </authorList>
    </citation>
    <scope>NUCLEOTIDE SEQUENCE</scope>
    <source>
        <strain evidence="1">A484AB</strain>
    </source>
</reference>
<dbReference type="EMBL" id="CACRXK020025512">
    <property type="protein sequence ID" value="CAB4039529.1"/>
    <property type="molecule type" value="Genomic_DNA"/>
</dbReference>